<keyword evidence="3" id="KW-0813">Transport</keyword>
<evidence type="ECO:0000256" key="5">
    <source>
        <dbReference type="ARBA" id="ARBA00022989"/>
    </source>
</evidence>
<dbReference type="EMBL" id="HG996467">
    <property type="protein sequence ID" value="CAG1861786.1"/>
    <property type="molecule type" value="Genomic_DNA"/>
</dbReference>
<dbReference type="Pfam" id="PF11744">
    <property type="entry name" value="ALMT"/>
    <property type="match status" value="1"/>
</dbReference>
<feature type="transmembrane region" description="Helical" evidence="9">
    <location>
        <begin position="251"/>
        <end position="273"/>
    </location>
</feature>
<feature type="non-terminal residue" evidence="10">
    <location>
        <position position="502"/>
    </location>
</feature>
<evidence type="ECO:0000256" key="2">
    <source>
        <dbReference type="ARBA" id="ARBA00007079"/>
    </source>
</evidence>
<sequence>FLLFASKLILINLDHPCFAPSFEYNRVQSLTLRAPSFSPVLGDREATMATEKEAQGGLEWRVSVPEGSAAEMELESKWIHRARTWLIQLVMTVVSKVTSFGKKAGKIGADDPRKVIHGVKVGIALTLVSLFYYTRPLYDGVGGCALWAVMTVVVVFEFTVGGCLYKGINRAVATSTAGTLAVGIHWIASKSGEKVEPIILSSSVFLLASAATFSRFIPNIKARFDYGITIFILTFSLVAVSGYRVDELLRLAQVRICTIAIGIAICLVVCVLVRPVWAGQELHLLVSRNMDKLADSLEGLVEDYFMKDKKVEGEVSCSQRSQGYKNVLNSKASEDSQANLARWEPGHGKFGFKHPWSQYLKVGAAMRYCAYCMEALNGCINSEIQAPEHMKRHLRDVCMRLSLGSSKVLKEISSSVKSMKESRSIQVLVGEMNDAVEELQVALRSLPKQLTQHCVPATTISLMEVMPLFTAVSLLIEVSERVGGVVDAVGTLATLACFEPID</sequence>
<organism evidence="10">
    <name type="scientific">Musa acuminata subsp. malaccensis</name>
    <name type="common">Wild banana</name>
    <name type="synonym">Musa malaccensis</name>
    <dbReference type="NCBI Taxonomy" id="214687"/>
    <lineage>
        <taxon>Eukaryota</taxon>
        <taxon>Viridiplantae</taxon>
        <taxon>Streptophyta</taxon>
        <taxon>Embryophyta</taxon>
        <taxon>Tracheophyta</taxon>
        <taxon>Spermatophyta</taxon>
        <taxon>Magnoliopsida</taxon>
        <taxon>Liliopsida</taxon>
        <taxon>Zingiberales</taxon>
        <taxon>Musaceae</taxon>
        <taxon>Musa</taxon>
    </lineage>
</organism>
<name>A0A8D7B754_MUSAM</name>
<comment type="similarity">
    <text evidence="2">Belongs to the aromatic acid exporter (TC 2.A.85) family.</text>
</comment>
<dbReference type="GO" id="GO:0034220">
    <property type="term" value="P:monoatomic ion transmembrane transport"/>
    <property type="evidence" value="ECO:0007669"/>
    <property type="project" value="UniProtKB-KW"/>
</dbReference>
<dbReference type="InterPro" id="IPR020966">
    <property type="entry name" value="ALMT"/>
</dbReference>
<keyword evidence="7 9" id="KW-0472">Membrane</keyword>
<evidence type="ECO:0000256" key="3">
    <source>
        <dbReference type="ARBA" id="ARBA00022448"/>
    </source>
</evidence>
<keyword evidence="4 9" id="KW-0812">Transmembrane</keyword>
<keyword evidence="5 9" id="KW-1133">Transmembrane helix</keyword>
<dbReference type="GO" id="GO:0016020">
    <property type="term" value="C:membrane"/>
    <property type="evidence" value="ECO:0007669"/>
    <property type="project" value="UniProtKB-SubCell"/>
</dbReference>
<dbReference type="AlphaFoldDB" id="A0A8D7B754"/>
<feature type="transmembrane region" description="Helical" evidence="9">
    <location>
        <begin position="226"/>
        <end position="245"/>
    </location>
</feature>
<comment type="subcellular location">
    <subcellularLocation>
        <location evidence="1">Membrane</location>
        <topology evidence="1">Multi-pass membrane protein</topology>
    </subcellularLocation>
</comment>
<accession>A0A8D7B754</accession>
<feature type="non-terminal residue" evidence="10">
    <location>
        <position position="1"/>
    </location>
</feature>
<evidence type="ECO:0000313" key="10">
    <source>
        <dbReference type="EMBL" id="CAG1861786.1"/>
    </source>
</evidence>
<evidence type="ECO:0000256" key="8">
    <source>
        <dbReference type="ARBA" id="ARBA00023303"/>
    </source>
</evidence>
<evidence type="ECO:0000256" key="1">
    <source>
        <dbReference type="ARBA" id="ARBA00004141"/>
    </source>
</evidence>
<keyword evidence="8" id="KW-0407">Ion channel</keyword>
<evidence type="ECO:0000256" key="6">
    <source>
        <dbReference type="ARBA" id="ARBA00023065"/>
    </source>
</evidence>
<protein>
    <submittedName>
        <fullName evidence="10">(wild Malaysian banana) hypothetical protein</fullName>
    </submittedName>
</protein>
<dbReference type="GO" id="GO:0015743">
    <property type="term" value="P:malate transport"/>
    <property type="evidence" value="ECO:0007669"/>
    <property type="project" value="InterPro"/>
</dbReference>
<evidence type="ECO:0000256" key="7">
    <source>
        <dbReference type="ARBA" id="ARBA00023136"/>
    </source>
</evidence>
<feature type="transmembrane region" description="Helical" evidence="9">
    <location>
        <begin position="145"/>
        <end position="165"/>
    </location>
</feature>
<dbReference type="PANTHER" id="PTHR31086">
    <property type="entry name" value="ALUMINUM-ACTIVATED MALATE TRANSPORTER 10"/>
    <property type="match status" value="1"/>
</dbReference>
<gene>
    <name evidence="10" type="ORF">GSMUA_66800.1</name>
</gene>
<evidence type="ECO:0000256" key="4">
    <source>
        <dbReference type="ARBA" id="ARBA00022692"/>
    </source>
</evidence>
<reference evidence="10" key="1">
    <citation type="submission" date="2021-03" db="EMBL/GenBank/DDBJ databases">
        <authorList>
            <consortium name="Genoscope - CEA"/>
            <person name="William W."/>
        </authorList>
    </citation>
    <scope>NUCLEOTIDE SEQUENCE</scope>
    <source>
        <strain evidence="10">Doubled-haploid Pahang</strain>
    </source>
</reference>
<feature type="transmembrane region" description="Helical" evidence="9">
    <location>
        <begin position="172"/>
        <end position="189"/>
    </location>
</feature>
<evidence type="ECO:0000256" key="9">
    <source>
        <dbReference type="SAM" id="Phobius"/>
    </source>
</evidence>
<proteinExistence type="inferred from homology"/>
<keyword evidence="6" id="KW-0406">Ion transport</keyword>